<keyword evidence="2" id="KW-0808">Transferase</keyword>
<evidence type="ECO:0000313" key="7">
    <source>
        <dbReference type="Proteomes" id="UP001216440"/>
    </source>
</evidence>
<dbReference type="SUPFAM" id="SSF53335">
    <property type="entry name" value="S-adenosyl-L-methionine-dependent methyltransferases"/>
    <property type="match status" value="1"/>
</dbReference>
<accession>A0ABY8JZZ8</accession>
<dbReference type="InterPro" id="IPR001077">
    <property type="entry name" value="COMT_C"/>
</dbReference>
<protein>
    <submittedName>
        <fullName evidence="6">Methyltransferase</fullName>
    </submittedName>
</protein>
<keyword evidence="3" id="KW-0949">S-adenosyl-L-methionine</keyword>
<dbReference type="PIRSF" id="PIRSF005739">
    <property type="entry name" value="O-mtase"/>
    <property type="match status" value="1"/>
</dbReference>
<dbReference type="Pfam" id="PF00891">
    <property type="entry name" value="Methyltransf_2"/>
    <property type="match status" value="1"/>
</dbReference>
<dbReference type="PANTHER" id="PTHR43712">
    <property type="entry name" value="PUTATIVE (AFU_ORTHOLOGUE AFUA_4G14580)-RELATED"/>
    <property type="match status" value="1"/>
</dbReference>
<evidence type="ECO:0000256" key="2">
    <source>
        <dbReference type="ARBA" id="ARBA00022679"/>
    </source>
</evidence>
<dbReference type="EMBL" id="CP121682">
    <property type="protein sequence ID" value="WGD40959.1"/>
    <property type="molecule type" value="Genomic_DNA"/>
</dbReference>
<keyword evidence="7" id="KW-1185">Reference proteome</keyword>
<evidence type="ECO:0000256" key="1">
    <source>
        <dbReference type="ARBA" id="ARBA00022603"/>
    </source>
</evidence>
<feature type="domain" description="O-methyltransferase dimerisation" evidence="5">
    <location>
        <begin position="18"/>
        <end position="95"/>
    </location>
</feature>
<dbReference type="PANTHER" id="PTHR43712:SF2">
    <property type="entry name" value="O-METHYLTRANSFERASE CICE"/>
    <property type="match status" value="1"/>
</dbReference>
<dbReference type="PROSITE" id="PS51683">
    <property type="entry name" value="SAM_OMT_II"/>
    <property type="match status" value="1"/>
</dbReference>
<dbReference type="InterPro" id="IPR029063">
    <property type="entry name" value="SAM-dependent_MTases_sf"/>
</dbReference>
<proteinExistence type="predicted"/>
<dbReference type="RefSeq" id="WP_279334078.1">
    <property type="nucleotide sequence ID" value="NZ_CP121682.1"/>
</dbReference>
<reference evidence="6 7" key="1">
    <citation type="submission" date="2023-03" db="EMBL/GenBank/DDBJ databases">
        <authorList>
            <person name="Mo P."/>
        </authorList>
    </citation>
    <scope>NUCLEOTIDE SEQUENCE [LARGE SCALE GENOMIC DNA]</scope>
    <source>
        <strain evidence="6 7">HUAS 5</strain>
    </source>
</reference>
<dbReference type="GO" id="GO:0032259">
    <property type="term" value="P:methylation"/>
    <property type="evidence" value="ECO:0007669"/>
    <property type="project" value="UniProtKB-KW"/>
</dbReference>
<dbReference type="InterPro" id="IPR036390">
    <property type="entry name" value="WH_DNA-bd_sf"/>
</dbReference>
<dbReference type="InterPro" id="IPR016461">
    <property type="entry name" value="COMT-like"/>
</dbReference>
<evidence type="ECO:0000313" key="6">
    <source>
        <dbReference type="EMBL" id="WGD40959.1"/>
    </source>
</evidence>
<evidence type="ECO:0000256" key="3">
    <source>
        <dbReference type="ARBA" id="ARBA00022691"/>
    </source>
</evidence>
<dbReference type="Pfam" id="PF08100">
    <property type="entry name" value="Dimerisation"/>
    <property type="match status" value="1"/>
</dbReference>
<evidence type="ECO:0000259" key="5">
    <source>
        <dbReference type="Pfam" id="PF08100"/>
    </source>
</evidence>
<dbReference type="InterPro" id="IPR036388">
    <property type="entry name" value="WH-like_DNA-bd_sf"/>
</dbReference>
<evidence type="ECO:0000259" key="4">
    <source>
        <dbReference type="Pfam" id="PF00891"/>
    </source>
</evidence>
<sequence>MNEHVDTADKGPNKQMVELLQGAWRARAIHVATELGLPDLLERGERTVAELAELTGTHARTLGRLLRALSTFGVFQRHADGHTYSQSPLSAVLVSEPGNAESTDARFMAANWHWAAWGDLLHSVRTGDSSFEVANHGVSFWELTKSDPEAKERFNEAMNAVSREESTGVARTYDFSGVRTVVDVAGGLGSLLAAILTEHPEVFGTILERPEIVPLAQARLEAADVAGRYEIVAGDFFEQVPAGADLYTIKRALHDWDDDTIVRILEQIKEAMRPDSVLLIIEGVVDEESDQEALFRGLLLTVLVGGQDRPESDYRALAERAGLRVVRTVPVSDDLRIVETRRD</sequence>
<name>A0ABY8JZZ8_9ACTN</name>
<dbReference type="GO" id="GO:0008168">
    <property type="term" value="F:methyltransferase activity"/>
    <property type="evidence" value="ECO:0007669"/>
    <property type="project" value="UniProtKB-KW"/>
</dbReference>
<organism evidence="6 7">
    <name type="scientific">Streptomyces cathayae</name>
    <dbReference type="NCBI Taxonomy" id="3031124"/>
    <lineage>
        <taxon>Bacteria</taxon>
        <taxon>Bacillati</taxon>
        <taxon>Actinomycetota</taxon>
        <taxon>Actinomycetes</taxon>
        <taxon>Kitasatosporales</taxon>
        <taxon>Streptomycetaceae</taxon>
        <taxon>Streptomyces</taxon>
    </lineage>
</organism>
<gene>
    <name evidence="6" type="ORF">PYS65_12785</name>
</gene>
<dbReference type="InterPro" id="IPR012967">
    <property type="entry name" value="COMT_dimerisation"/>
</dbReference>
<dbReference type="Gene3D" id="3.40.50.150">
    <property type="entry name" value="Vaccinia Virus protein VP39"/>
    <property type="match status" value="1"/>
</dbReference>
<feature type="domain" description="O-methyltransferase C-terminal" evidence="4">
    <location>
        <begin position="117"/>
        <end position="323"/>
    </location>
</feature>
<dbReference type="SUPFAM" id="SSF46785">
    <property type="entry name" value="Winged helix' DNA-binding domain"/>
    <property type="match status" value="1"/>
</dbReference>
<keyword evidence="1 6" id="KW-0489">Methyltransferase</keyword>
<dbReference type="Gene3D" id="1.10.10.10">
    <property type="entry name" value="Winged helix-like DNA-binding domain superfamily/Winged helix DNA-binding domain"/>
    <property type="match status" value="1"/>
</dbReference>
<dbReference type="Proteomes" id="UP001216440">
    <property type="component" value="Chromosome"/>
</dbReference>